<reference evidence="2" key="2">
    <citation type="submission" date="2021-02" db="UniProtKB">
        <authorList>
            <consortium name="EnsemblMetazoa"/>
        </authorList>
    </citation>
    <scope>IDENTIFICATION</scope>
    <source>
        <strain evidence="2">JHB</strain>
    </source>
</reference>
<accession>B0W6P1</accession>
<dbReference type="EnsemblMetazoa" id="CPIJ002844-RA">
    <property type="protein sequence ID" value="CPIJ002844-PA"/>
    <property type="gene ID" value="CPIJ002844"/>
</dbReference>
<name>B0W6P1_CULQU</name>
<dbReference type="VEuPathDB" id="VectorBase:CPIJ002844"/>
<evidence type="ECO:0000313" key="3">
    <source>
        <dbReference type="Proteomes" id="UP000002320"/>
    </source>
</evidence>
<dbReference type="InParanoid" id="B0W6P1"/>
<evidence type="ECO:0000313" key="2">
    <source>
        <dbReference type="EnsemblMetazoa" id="CPIJ002844-PA"/>
    </source>
</evidence>
<protein>
    <submittedName>
        <fullName evidence="1 2">Uncharacterized protein</fullName>
    </submittedName>
</protein>
<proteinExistence type="predicted"/>
<dbReference type="HOGENOM" id="CLU_3392716_0_0_1"/>
<keyword evidence="3" id="KW-1185">Reference proteome</keyword>
<dbReference type="EMBL" id="DS231849">
    <property type="protein sequence ID" value="EDS36872.1"/>
    <property type="molecule type" value="Genomic_DNA"/>
</dbReference>
<evidence type="ECO:0000313" key="1">
    <source>
        <dbReference type="EMBL" id="EDS36872.1"/>
    </source>
</evidence>
<organism>
    <name type="scientific">Culex quinquefasciatus</name>
    <name type="common">Southern house mosquito</name>
    <name type="synonym">Culex pungens</name>
    <dbReference type="NCBI Taxonomy" id="7176"/>
    <lineage>
        <taxon>Eukaryota</taxon>
        <taxon>Metazoa</taxon>
        <taxon>Ecdysozoa</taxon>
        <taxon>Arthropoda</taxon>
        <taxon>Hexapoda</taxon>
        <taxon>Insecta</taxon>
        <taxon>Pterygota</taxon>
        <taxon>Neoptera</taxon>
        <taxon>Endopterygota</taxon>
        <taxon>Diptera</taxon>
        <taxon>Nematocera</taxon>
        <taxon>Culicoidea</taxon>
        <taxon>Culicidae</taxon>
        <taxon>Culicinae</taxon>
        <taxon>Culicini</taxon>
        <taxon>Culex</taxon>
        <taxon>Culex</taxon>
    </lineage>
</organism>
<dbReference type="AlphaFoldDB" id="B0W6P1"/>
<dbReference type="Proteomes" id="UP000002320">
    <property type="component" value="Unassembled WGS sequence"/>
</dbReference>
<sequence>MASRFRFRATNWTSCEFSSKCRIWVAGWLAFK</sequence>
<dbReference type="KEGG" id="cqu:CpipJ_CPIJ002844"/>
<gene>
    <name evidence="2" type="primary">6033987</name>
    <name evidence="1" type="ORF">CpipJ_CPIJ002844</name>
</gene>
<reference evidence="1" key="1">
    <citation type="submission" date="2007-03" db="EMBL/GenBank/DDBJ databases">
        <title>Annotation of Culex pipiens quinquefasciatus.</title>
        <authorList>
            <consortium name="The Broad Institute Genome Sequencing Platform"/>
            <person name="Atkinson P.W."/>
            <person name="Hemingway J."/>
            <person name="Christensen B.M."/>
            <person name="Higgs S."/>
            <person name="Kodira C."/>
            <person name="Hannick L."/>
            <person name="Megy K."/>
            <person name="O'Leary S."/>
            <person name="Pearson M."/>
            <person name="Haas B.J."/>
            <person name="Mauceli E."/>
            <person name="Wortman J.R."/>
            <person name="Lee N.H."/>
            <person name="Guigo R."/>
            <person name="Stanke M."/>
            <person name="Alvarado L."/>
            <person name="Amedeo P."/>
            <person name="Antoine C.H."/>
            <person name="Arensburger P."/>
            <person name="Bidwell S.L."/>
            <person name="Crawford M."/>
            <person name="Camaro F."/>
            <person name="Devon K."/>
            <person name="Engels R."/>
            <person name="Hammond M."/>
            <person name="Howarth C."/>
            <person name="Koehrsen M."/>
            <person name="Lawson D."/>
            <person name="Montgomery P."/>
            <person name="Nene V."/>
            <person name="Nusbaum C."/>
            <person name="Puiu D."/>
            <person name="Romero-Severson J."/>
            <person name="Severson D.W."/>
            <person name="Shumway M."/>
            <person name="Sisk P."/>
            <person name="Stolte C."/>
            <person name="Zeng Q."/>
            <person name="Eisenstadt E."/>
            <person name="Fraser-Liggett C."/>
            <person name="Strausberg R."/>
            <person name="Galagan J."/>
            <person name="Birren B."/>
            <person name="Collins F.H."/>
        </authorList>
    </citation>
    <scope>NUCLEOTIDE SEQUENCE [LARGE SCALE GENOMIC DNA]</scope>
    <source>
        <strain evidence="1">JHB</strain>
    </source>
</reference>